<keyword evidence="1" id="KW-1133">Transmembrane helix</keyword>
<proteinExistence type="predicted"/>
<keyword evidence="3" id="KW-1185">Reference proteome</keyword>
<dbReference type="EMBL" id="FXTI01000009">
    <property type="protein sequence ID" value="SMO83028.1"/>
    <property type="molecule type" value="Genomic_DNA"/>
</dbReference>
<evidence type="ECO:0000256" key="1">
    <source>
        <dbReference type="SAM" id="Phobius"/>
    </source>
</evidence>
<gene>
    <name evidence="2" type="ORF">SAMN06264849_10943</name>
</gene>
<keyword evidence="1" id="KW-0812">Transmembrane</keyword>
<dbReference type="AlphaFoldDB" id="A0A521EGK1"/>
<sequence>MNRFRSTWLGIKLLPDPVLHRIEESFPEQDWEDPWPDVQKFKGEKCYIFYRRSKPPIVISETGKILSKKGLQKEKSNWKFLSYLLSIVRGIVSLFIGIVFLFSIMVISMAIWDIFADPPENAFIEDESSVWLTLLFAYFTIFALLSFHFLRPMNWNVLKILRRRIFLGSLLALAILFFPFLVLAQDAYTFYTPKGIVSSNYWEWNDQQKVSWKTFKEVRFTTRWGEESFYLVFEGTAKNGKTFLWQADSHDEVKGYMKLVKKADETGIQKVVKWMTDEELFDVYSHFGDEPRKFFYEKAQYFEKKYPGQSAEDH</sequence>
<reference evidence="2 3" key="1">
    <citation type="submission" date="2017-05" db="EMBL/GenBank/DDBJ databases">
        <authorList>
            <person name="Varghese N."/>
            <person name="Submissions S."/>
        </authorList>
    </citation>
    <scope>NUCLEOTIDE SEQUENCE [LARGE SCALE GENOMIC DNA]</scope>
    <source>
        <strain evidence="2 3">DSM 45474</strain>
    </source>
</reference>
<evidence type="ECO:0000313" key="2">
    <source>
        <dbReference type="EMBL" id="SMO83028.1"/>
    </source>
</evidence>
<dbReference type="Proteomes" id="UP000315636">
    <property type="component" value="Unassembled WGS sequence"/>
</dbReference>
<keyword evidence="1" id="KW-0472">Membrane</keyword>
<feature type="transmembrane region" description="Helical" evidence="1">
    <location>
        <begin position="80"/>
        <end position="111"/>
    </location>
</feature>
<dbReference type="RefSeq" id="WP_185956281.1">
    <property type="nucleotide sequence ID" value="NZ_FXTI01000009.1"/>
</dbReference>
<accession>A0A521EGK1</accession>
<protein>
    <submittedName>
        <fullName evidence="2">Uncharacterized protein</fullName>
    </submittedName>
</protein>
<evidence type="ECO:0000313" key="3">
    <source>
        <dbReference type="Proteomes" id="UP000315636"/>
    </source>
</evidence>
<name>A0A521EGK1_9BACL</name>
<feature type="transmembrane region" description="Helical" evidence="1">
    <location>
        <begin position="131"/>
        <end position="153"/>
    </location>
</feature>
<feature type="transmembrane region" description="Helical" evidence="1">
    <location>
        <begin position="165"/>
        <end position="184"/>
    </location>
</feature>
<organism evidence="2 3">
    <name type="scientific">Melghirimyces algeriensis</name>
    <dbReference type="NCBI Taxonomy" id="910412"/>
    <lineage>
        <taxon>Bacteria</taxon>
        <taxon>Bacillati</taxon>
        <taxon>Bacillota</taxon>
        <taxon>Bacilli</taxon>
        <taxon>Bacillales</taxon>
        <taxon>Thermoactinomycetaceae</taxon>
        <taxon>Melghirimyces</taxon>
    </lineage>
</organism>